<dbReference type="OMA" id="QYNTGRV"/>
<evidence type="ECO:0000256" key="3">
    <source>
        <dbReference type="SAM" id="MobiDB-lite"/>
    </source>
</evidence>
<evidence type="ECO:0000313" key="6">
    <source>
        <dbReference type="Proteomes" id="UP000250245"/>
    </source>
</evidence>
<dbReference type="InterPro" id="IPR002123">
    <property type="entry name" value="Plipid/glycerol_acylTrfase"/>
</dbReference>
<evidence type="ECO:0000256" key="1">
    <source>
        <dbReference type="ARBA" id="ARBA00022679"/>
    </source>
</evidence>
<dbReference type="PANTHER" id="PTHR10434:SF55">
    <property type="entry name" value="POSSIBLE ACYLTRANSFERASE"/>
    <property type="match status" value="1"/>
</dbReference>
<dbReference type="Proteomes" id="UP000250245">
    <property type="component" value="Unassembled WGS sequence"/>
</dbReference>
<name>A0A2X2YLC0_9ACTO</name>
<feature type="region of interest" description="Disordered" evidence="3">
    <location>
        <begin position="243"/>
        <end position="276"/>
    </location>
</feature>
<sequence>MTKYSGSDRTRLVAQFSRPFRLNRAGRPAMGWVYFWASLPVRGVLIALMKRHYTGVEHLPESGGFIAVSNHVTEIDSVTFAQFLVANHYSPRMLVKEEMMHWPVVGFCARHSRMIPVFRETSHAADSLIAAKAALKVGECVGMFPEGTLTRDPDLWPMKGHTGAARLALETRVPVVPVAQWGSHKTLAPYGKLHWPPRGRVSLVAGPPVDLSDLYGKHDEHEAVTEATRRIMADLTGLLRSLRPGEEPPAKVWDMKVDGDRYGRKKNRAKSGKKSR</sequence>
<gene>
    <name evidence="5" type="ORF">NCTC11820_01403</name>
</gene>
<feature type="domain" description="Phospholipid/glycerol acyltransferase" evidence="4">
    <location>
        <begin position="65"/>
        <end position="183"/>
    </location>
</feature>
<dbReference type="GeneID" id="55565319"/>
<dbReference type="GO" id="GO:0006654">
    <property type="term" value="P:phosphatidic acid biosynthetic process"/>
    <property type="evidence" value="ECO:0007669"/>
    <property type="project" value="TreeGrafter"/>
</dbReference>
<dbReference type="GO" id="GO:0005886">
    <property type="term" value="C:plasma membrane"/>
    <property type="evidence" value="ECO:0007669"/>
    <property type="project" value="TreeGrafter"/>
</dbReference>
<evidence type="ECO:0000313" key="5">
    <source>
        <dbReference type="EMBL" id="SQB65236.1"/>
    </source>
</evidence>
<feature type="compositionally biased region" description="Basic residues" evidence="3">
    <location>
        <begin position="263"/>
        <end position="276"/>
    </location>
</feature>
<dbReference type="PANTHER" id="PTHR10434">
    <property type="entry name" value="1-ACYL-SN-GLYCEROL-3-PHOSPHATE ACYLTRANSFERASE"/>
    <property type="match status" value="1"/>
</dbReference>
<evidence type="ECO:0000256" key="2">
    <source>
        <dbReference type="ARBA" id="ARBA00023315"/>
    </source>
</evidence>
<feature type="compositionally biased region" description="Basic and acidic residues" evidence="3">
    <location>
        <begin position="243"/>
        <end position="262"/>
    </location>
</feature>
<protein>
    <submittedName>
        <fullName evidence="5">2-acyl-glycerophospho-ethanolamine acyltransferase</fullName>
    </submittedName>
</protein>
<dbReference type="SMART" id="SM00563">
    <property type="entry name" value="PlsC"/>
    <property type="match status" value="1"/>
</dbReference>
<dbReference type="SUPFAM" id="SSF69593">
    <property type="entry name" value="Glycerol-3-phosphate (1)-acyltransferase"/>
    <property type="match status" value="1"/>
</dbReference>
<dbReference type="GO" id="GO:0003841">
    <property type="term" value="F:1-acylglycerol-3-phosphate O-acyltransferase activity"/>
    <property type="evidence" value="ECO:0007669"/>
    <property type="project" value="TreeGrafter"/>
</dbReference>
<keyword evidence="2 5" id="KW-0012">Acyltransferase</keyword>
<dbReference type="CDD" id="cd07989">
    <property type="entry name" value="LPLAT_AGPAT-like"/>
    <property type="match status" value="1"/>
</dbReference>
<dbReference type="AlphaFoldDB" id="A0A2X2YLC0"/>
<proteinExistence type="predicted"/>
<keyword evidence="1 5" id="KW-0808">Transferase</keyword>
<dbReference type="EMBL" id="UASJ01000001">
    <property type="protein sequence ID" value="SQB65236.1"/>
    <property type="molecule type" value="Genomic_DNA"/>
</dbReference>
<reference evidence="5 6" key="1">
    <citation type="submission" date="2018-06" db="EMBL/GenBank/DDBJ databases">
        <authorList>
            <consortium name="Pathogen Informatics"/>
            <person name="Doyle S."/>
        </authorList>
    </citation>
    <scope>NUCLEOTIDE SEQUENCE [LARGE SCALE GENOMIC DNA]</scope>
    <source>
        <strain evidence="5 6">NCTC11820</strain>
    </source>
</reference>
<evidence type="ECO:0000259" key="4">
    <source>
        <dbReference type="SMART" id="SM00563"/>
    </source>
</evidence>
<dbReference type="RefSeq" id="WP_013189199.1">
    <property type="nucleotide sequence ID" value="NZ_CP068112.1"/>
</dbReference>
<dbReference type="Pfam" id="PF01553">
    <property type="entry name" value="Acyltransferase"/>
    <property type="match status" value="1"/>
</dbReference>
<organism evidence="5 6">
    <name type="scientific">Mobiluncus curtisii</name>
    <dbReference type="NCBI Taxonomy" id="2051"/>
    <lineage>
        <taxon>Bacteria</taxon>
        <taxon>Bacillati</taxon>
        <taxon>Actinomycetota</taxon>
        <taxon>Actinomycetes</taxon>
        <taxon>Actinomycetales</taxon>
        <taxon>Actinomycetaceae</taxon>
        <taxon>Mobiluncus</taxon>
    </lineage>
</organism>
<accession>A0A2X2YLC0</accession>